<evidence type="ECO:0000313" key="21">
    <source>
        <dbReference type="Xenbase" id="XB-GENE-5753472"/>
    </source>
</evidence>
<comment type="function">
    <text evidence="1">Plays an essential role in mitochondrial ribosome biogenesis. As a component of a functional protein-RNA module, consisting of RCC1L, NGRN, RPUSD3, RPUSD4, TRUB2, FASTKD2 and 16S mitochondrial ribosomal RNA (16S mt-rRNA), controls 16S mt-rRNA abundance and is required for intra-mitochondrial translation of core subunits of the oxidative phosphorylation system.</text>
</comment>
<dbReference type="OrthoDB" id="6415470at2759"/>
<dbReference type="GO" id="GO:0005634">
    <property type="term" value="C:nucleus"/>
    <property type="evidence" value="ECO:0000318"/>
    <property type="project" value="GO_Central"/>
</dbReference>
<dbReference type="Pfam" id="PF06413">
    <property type="entry name" value="Neugrin"/>
    <property type="match status" value="1"/>
</dbReference>
<reference evidence="18" key="3">
    <citation type="journal article" date="2010" name="Science">
        <title>The genome of the Western clawed frog Xenopus tropicalis.</title>
        <authorList>
            <person name="Hellsten U."/>
            <person name="Harland R.M."/>
            <person name="Gilchrist M.J."/>
            <person name="Hendrix D."/>
            <person name="Jurka J."/>
            <person name="Kapitonov V."/>
            <person name="Ovcharenko I."/>
            <person name="Putnam N.H."/>
            <person name="Shu S."/>
            <person name="Taher L."/>
            <person name="Blitz I.L."/>
            <person name="Blumberg B."/>
            <person name="Dichmann D.S."/>
            <person name="Dubchak I."/>
            <person name="Amaya E."/>
            <person name="Detter J.C."/>
            <person name="Fletcher R."/>
            <person name="Gerhard D.S."/>
            <person name="Goodstein D."/>
            <person name="Graves T."/>
            <person name="Grigoriev I.V."/>
            <person name="Grimwood J."/>
            <person name="Kawashima T."/>
            <person name="Lindquist E."/>
            <person name="Lucas S.M."/>
            <person name="Mead P.E."/>
            <person name="Mitros T."/>
            <person name="Ogino H."/>
            <person name="Ohta Y."/>
            <person name="Poliakov A.V."/>
            <person name="Pollet N."/>
            <person name="Robert J."/>
            <person name="Salamov A."/>
            <person name="Sater A.K."/>
            <person name="Schmutz J."/>
            <person name="Terry A."/>
            <person name="Vize P.D."/>
            <person name="Warren W.C."/>
            <person name="Wells D."/>
            <person name="Wills A."/>
            <person name="Wilson R.K."/>
            <person name="Zimmerman L.B."/>
            <person name="Zorn A.M."/>
            <person name="Grainger R."/>
            <person name="Grammer T."/>
            <person name="Khokha M.K."/>
            <person name="Richardson P.M."/>
            <person name="Rokhsar D.S."/>
        </authorList>
    </citation>
    <scope>NUCLEOTIDE SEQUENCE [LARGE SCALE GENOMIC DNA]</scope>
    <source>
        <strain evidence="18">Nigerian</strain>
    </source>
</reference>
<keyword evidence="10" id="KW-0732">Signal</keyword>
<evidence type="ECO:0000256" key="14">
    <source>
        <dbReference type="ARBA" id="ARBA00023180"/>
    </source>
</evidence>
<sequence length="315" mass="35790">MAALGVAVCRFRGACCSLVSSWCSSRRLVVTKKTFSSKTWGESDSETEMEEEESLSEITRKLKNQQKAILFQRMKRQMEPRGPPERRLTWNAIEEIRYLKQEFPDEWTVPRLAEGFNVSTDVIRRIIKSKLSPPERRKAKQDIKVSNVLIQPNKQSTKHLSQPTQTLLLGALNPAQALIPSGQNDKLKINTQTSDLVLSPGSLPASANRNSLLLRSENEMMQRNKANLQVCTKKAQVQTPKSAMYDVGPTSEEGSQAEQQHCVDDKQMELDEWDGQLLSDTDLEELSRSGIENKMKVIQRGREFFDSNGDFLYRI</sequence>
<dbReference type="InterPro" id="IPR010487">
    <property type="entry name" value="NGRN/Rrg9"/>
</dbReference>
<name>B3DM15_XENTR</name>
<keyword evidence="13" id="KW-0472">Membrane</keyword>
<comment type="similarity">
    <text evidence="5">Belongs to the neugrin family.</text>
</comment>
<accession>B3DM15</accession>
<dbReference type="KEGG" id="xtr:779519"/>
<keyword evidence="9" id="KW-0964">Secreted</keyword>
<evidence type="ECO:0000256" key="6">
    <source>
        <dbReference type="ARBA" id="ARBA00011308"/>
    </source>
</evidence>
<evidence type="ECO:0000313" key="20">
    <source>
        <dbReference type="RefSeq" id="NP_001122120.1"/>
    </source>
</evidence>
<organism evidence="17">
    <name type="scientific">Xenopus tropicalis</name>
    <name type="common">Western clawed frog</name>
    <name type="synonym">Silurana tropicalis</name>
    <dbReference type="NCBI Taxonomy" id="8364"/>
    <lineage>
        <taxon>Eukaryota</taxon>
        <taxon>Metazoa</taxon>
        <taxon>Chordata</taxon>
        <taxon>Craniata</taxon>
        <taxon>Vertebrata</taxon>
        <taxon>Euteleostomi</taxon>
        <taxon>Amphibia</taxon>
        <taxon>Batrachia</taxon>
        <taxon>Anura</taxon>
        <taxon>Pipoidea</taxon>
        <taxon>Pipidae</taxon>
        <taxon>Xenopodinae</taxon>
        <taxon>Xenopus</taxon>
        <taxon>Silurana</taxon>
    </lineage>
</organism>
<reference evidence="17" key="2">
    <citation type="submission" date="2008-06" db="EMBL/GenBank/DDBJ databases">
        <authorList>
            <consortium name="NIH - Xenopus Gene Collection (XGC) project"/>
        </authorList>
    </citation>
    <scope>NUCLEOTIDE SEQUENCE [LARGE SCALE MRNA]</scope>
    <source>
        <tissue evidence="17">Whole embryo</tissue>
    </source>
</reference>
<dbReference type="ExpressionAtlas" id="B3DM15">
    <property type="expression patterns" value="differential"/>
</dbReference>
<dbReference type="PANTHER" id="PTHR13475:SF4">
    <property type="entry name" value="NEUGRIN"/>
    <property type="match status" value="1"/>
</dbReference>
<dbReference type="EMBL" id="BC167664">
    <property type="protein sequence ID" value="AAI67664.1"/>
    <property type="molecule type" value="mRNA"/>
</dbReference>
<dbReference type="Bgee" id="ENSXETG00000033474">
    <property type="expression patterns" value="Expressed in egg cell and 14 other cell types or tissues"/>
</dbReference>
<dbReference type="RefSeq" id="NP_001122120.1">
    <property type="nucleotide sequence ID" value="NM_001128648.1"/>
</dbReference>
<evidence type="ECO:0000256" key="2">
    <source>
        <dbReference type="ARBA" id="ARBA00004123"/>
    </source>
</evidence>
<dbReference type="PANTHER" id="PTHR13475">
    <property type="entry name" value="NEUGRIN"/>
    <property type="match status" value="1"/>
</dbReference>
<keyword evidence="14" id="KW-0325">Glycoprotein</keyword>
<dbReference type="GeneTree" id="ENSGT00390000014472"/>
<gene>
    <name evidence="18 20 21" type="primary">ngrn</name>
    <name evidence="20" type="synonym">dsc92</name>
    <name evidence="17" type="synonym">LOC779519</name>
</gene>
<evidence type="ECO:0000256" key="3">
    <source>
        <dbReference type="ARBA" id="ARBA00004325"/>
    </source>
</evidence>
<dbReference type="AlphaFoldDB" id="B3DM15"/>
<dbReference type="OMA" id="KYHIMRR"/>
<evidence type="ECO:0000256" key="11">
    <source>
        <dbReference type="ARBA" id="ARBA00022782"/>
    </source>
</evidence>
<evidence type="ECO:0000256" key="9">
    <source>
        <dbReference type="ARBA" id="ARBA00022525"/>
    </source>
</evidence>
<dbReference type="GO" id="GO:0031966">
    <property type="term" value="C:mitochondrial membrane"/>
    <property type="evidence" value="ECO:0007669"/>
    <property type="project" value="UniProtKB-SubCell"/>
</dbReference>
<evidence type="ECO:0000256" key="4">
    <source>
        <dbReference type="ARBA" id="ARBA00004613"/>
    </source>
</evidence>
<comment type="subcellular location">
    <subcellularLocation>
        <location evidence="3">Mitochondrion membrane</location>
    </subcellularLocation>
    <subcellularLocation>
        <location evidence="2">Nucleus</location>
    </subcellularLocation>
    <subcellularLocation>
        <location evidence="4">Secreted</location>
    </subcellularLocation>
</comment>
<evidence type="ECO:0000256" key="13">
    <source>
        <dbReference type="ARBA" id="ARBA00023136"/>
    </source>
</evidence>
<evidence type="ECO:0000256" key="7">
    <source>
        <dbReference type="ARBA" id="ARBA00016593"/>
    </source>
</evidence>
<dbReference type="GO" id="GO:0005576">
    <property type="term" value="C:extracellular region"/>
    <property type="evidence" value="ECO:0007669"/>
    <property type="project" value="UniProtKB-SubCell"/>
</dbReference>
<evidence type="ECO:0000256" key="1">
    <source>
        <dbReference type="ARBA" id="ARBA00003783"/>
    </source>
</evidence>
<evidence type="ECO:0000313" key="19">
    <source>
        <dbReference type="Proteomes" id="UP000008143"/>
    </source>
</evidence>
<evidence type="ECO:0000256" key="5">
    <source>
        <dbReference type="ARBA" id="ARBA00008082"/>
    </source>
</evidence>
<evidence type="ECO:0000313" key="17">
    <source>
        <dbReference type="EMBL" id="AAI67664.1"/>
    </source>
</evidence>
<keyword evidence="8" id="KW-0217">Developmental protein</keyword>
<keyword evidence="12" id="KW-0496">Mitochondrion</keyword>
<reference evidence="18" key="4">
    <citation type="submission" date="2020-05" db="UniProtKB">
        <authorList>
            <consortium name="Ensembl"/>
        </authorList>
    </citation>
    <scope>IDENTIFICATION</scope>
</reference>
<evidence type="ECO:0000256" key="8">
    <source>
        <dbReference type="ARBA" id="ARBA00022473"/>
    </source>
</evidence>
<dbReference type="PaxDb" id="8364-ENSXETP00000059872"/>
<protein>
    <recommendedName>
        <fullName evidence="7">Neugrin</fullName>
    </recommendedName>
    <alternativeName>
        <fullName evidence="16">Neurite outgrowth-associated protein</fullName>
    </alternativeName>
</protein>
<dbReference type="Xenbase" id="XB-GENE-5753472">
    <property type="gene designation" value="ngrn"/>
</dbReference>
<reference evidence="20" key="1">
    <citation type="journal article" date="2002" name="Dev. Dyn.">
        <title>Genetic and genomic tools for Xenopus research: The NIH Xenopus initiative.</title>
        <authorList>
            <person name="Klein S.L."/>
            <person name="Strausberg R.L."/>
            <person name="Wagner L."/>
            <person name="Pontius J."/>
            <person name="Clifton S.W."/>
            <person name="Richardson P."/>
        </authorList>
    </citation>
    <scope>NUCLEOTIDE SEQUENCE</scope>
</reference>
<evidence type="ECO:0000256" key="12">
    <source>
        <dbReference type="ARBA" id="ARBA00023128"/>
    </source>
</evidence>
<keyword evidence="15" id="KW-0539">Nucleus</keyword>
<keyword evidence="11" id="KW-0221">Differentiation</keyword>
<evidence type="ECO:0000313" key="18">
    <source>
        <dbReference type="Ensembl" id="ENSXETP00000059872"/>
    </source>
</evidence>
<evidence type="ECO:0000256" key="16">
    <source>
        <dbReference type="ARBA" id="ARBA00029657"/>
    </source>
</evidence>
<dbReference type="GO" id="GO:0030154">
    <property type="term" value="P:cell differentiation"/>
    <property type="evidence" value="ECO:0007669"/>
    <property type="project" value="UniProtKB-KW"/>
</dbReference>
<accession>F7E3G6</accession>
<comment type="subunit">
    <text evidence="6">Forms a regulatory protein-RNA complex, consisting of RCC1L, NGRN, RPUSD3, RPUSD4, TRUB2, FASTKD2 and 16S mt-rRNA. Interacts with 16S mt-rRNA; this interaction is direct.</text>
</comment>
<proteinExistence type="evidence at transcript level"/>
<dbReference type="Ensembl" id="ENSXETT00000060796">
    <property type="protein sequence ID" value="ENSXETP00000059872"/>
    <property type="gene ID" value="ENSXETG00000033474"/>
</dbReference>
<reference evidence="20" key="5">
    <citation type="submission" date="2025-04" db="UniProtKB">
        <authorList>
            <consortium name="RefSeq"/>
        </authorList>
    </citation>
    <scope>IDENTIFICATION</scope>
</reference>
<keyword evidence="19" id="KW-1185">Reference proteome</keyword>
<evidence type="ECO:0000256" key="15">
    <source>
        <dbReference type="ARBA" id="ARBA00023242"/>
    </source>
</evidence>
<dbReference type="Proteomes" id="UP000008143">
    <property type="component" value="Chromosome 8"/>
</dbReference>
<dbReference type="GeneID" id="779519"/>
<dbReference type="STRING" id="8364.ENSXETP00000025519"/>
<evidence type="ECO:0000256" key="10">
    <source>
        <dbReference type="ARBA" id="ARBA00022729"/>
    </source>
</evidence>
<dbReference type="AGR" id="Xenbase:XB-GENE-5753472"/>
<dbReference type="CTD" id="51335"/>